<evidence type="ECO:0000256" key="4">
    <source>
        <dbReference type="ARBA" id="ARBA00047683"/>
    </source>
</evidence>
<protein>
    <recommendedName>
        <fullName evidence="1">anthranilate synthase</fullName>
        <ecNumber evidence="1">4.1.3.27</ecNumber>
    </recommendedName>
</protein>
<reference evidence="7" key="1">
    <citation type="journal article" date="2014" name="Int. J. Syst. Evol. Microbiol.">
        <title>Complete genome sequence of Corynebacterium casei LMG S-19264T (=DSM 44701T), isolated from a smear-ripened cheese.</title>
        <authorList>
            <consortium name="US DOE Joint Genome Institute (JGI-PGF)"/>
            <person name="Walter F."/>
            <person name="Albersmeier A."/>
            <person name="Kalinowski J."/>
            <person name="Ruckert C."/>
        </authorList>
    </citation>
    <scope>NUCLEOTIDE SEQUENCE</scope>
    <source>
        <strain evidence="7">JCM 4477</strain>
    </source>
</reference>
<dbReference type="Proteomes" id="UP000630718">
    <property type="component" value="Unassembled WGS sequence"/>
</dbReference>
<organism evidence="7 8">
    <name type="scientific">Streptomyces fumanus</name>
    <dbReference type="NCBI Taxonomy" id="67302"/>
    <lineage>
        <taxon>Bacteria</taxon>
        <taxon>Bacillati</taxon>
        <taxon>Actinomycetota</taxon>
        <taxon>Actinomycetes</taxon>
        <taxon>Kitasatosporales</taxon>
        <taxon>Streptomycetaceae</taxon>
        <taxon>Streptomyces</taxon>
    </lineage>
</organism>
<name>A0A919E3E9_9ACTN</name>
<dbReference type="InterPro" id="IPR006221">
    <property type="entry name" value="TrpG/PapA_dom"/>
</dbReference>
<dbReference type="AlphaFoldDB" id="A0A919E3E9"/>
<comment type="catalytic activity">
    <reaction evidence="4">
        <text>chorismate + L-glutamine = anthranilate + pyruvate + L-glutamate + H(+)</text>
        <dbReference type="Rhea" id="RHEA:21732"/>
        <dbReference type="ChEBI" id="CHEBI:15361"/>
        <dbReference type="ChEBI" id="CHEBI:15378"/>
        <dbReference type="ChEBI" id="CHEBI:16567"/>
        <dbReference type="ChEBI" id="CHEBI:29748"/>
        <dbReference type="ChEBI" id="CHEBI:29985"/>
        <dbReference type="ChEBI" id="CHEBI:58359"/>
        <dbReference type="EC" id="4.1.3.27"/>
    </reaction>
</comment>
<dbReference type="EC" id="4.1.3.27" evidence="1"/>
<evidence type="ECO:0000256" key="3">
    <source>
        <dbReference type="ARBA" id="ARBA00023239"/>
    </source>
</evidence>
<dbReference type="Pfam" id="PF00117">
    <property type="entry name" value="GATase"/>
    <property type="match status" value="1"/>
</dbReference>
<dbReference type="GO" id="GO:0000162">
    <property type="term" value="P:L-tryptophan biosynthetic process"/>
    <property type="evidence" value="ECO:0007669"/>
    <property type="project" value="TreeGrafter"/>
</dbReference>
<dbReference type="SUPFAM" id="SSF56322">
    <property type="entry name" value="ADC synthase"/>
    <property type="match status" value="1"/>
</dbReference>
<dbReference type="PRINTS" id="PR00096">
    <property type="entry name" value="GATASE"/>
</dbReference>
<feature type="domain" description="Chorismate-utilising enzyme C-terminal" evidence="6">
    <location>
        <begin position="135"/>
        <end position="392"/>
    </location>
</feature>
<dbReference type="GO" id="GO:0004049">
    <property type="term" value="F:anthranilate synthase activity"/>
    <property type="evidence" value="ECO:0007669"/>
    <property type="project" value="UniProtKB-EC"/>
</dbReference>
<dbReference type="RefSeq" id="WP_190205371.1">
    <property type="nucleotide sequence ID" value="NZ_BNBI01000007.1"/>
</dbReference>
<dbReference type="PANTHER" id="PTHR11236">
    <property type="entry name" value="AMINOBENZOATE/ANTHRANILATE SYNTHASE"/>
    <property type="match status" value="1"/>
</dbReference>
<dbReference type="InterPro" id="IPR005801">
    <property type="entry name" value="ADC_synthase"/>
</dbReference>
<dbReference type="InterPro" id="IPR017926">
    <property type="entry name" value="GATASE"/>
</dbReference>
<dbReference type="EMBL" id="BNBI01000007">
    <property type="protein sequence ID" value="GHF08318.1"/>
    <property type="molecule type" value="Genomic_DNA"/>
</dbReference>
<dbReference type="Gene3D" id="3.60.120.10">
    <property type="entry name" value="Anthranilate synthase"/>
    <property type="match status" value="1"/>
</dbReference>
<dbReference type="Gene3D" id="3.40.50.880">
    <property type="match status" value="1"/>
</dbReference>
<dbReference type="SUPFAM" id="SSF52317">
    <property type="entry name" value="Class I glutamine amidotransferase-like"/>
    <property type="match status" value="1"/>
</dbReference>
<gene>
    <name evidence="7" type="primary">phzE1</name>
    <name evidence="7" type="ORF">GCM10018772_36760</name>
</gene>
<dbReference type="Pfam" id="PF00425">
    <property type="entry name" value="Chorismate_bind"/>
    <property type="match status" value="1"/>
</dbReference>
<comment type="caution">
    <text evidence="7">The sequence shown here is derived from an EMBL/GenBank/DDBJ whole genome shotgun (WGS) entry which is preliminary data.</text>
</comment>
<evidence type="ECO:0000259" key="5">
    <source>
        <dbReference type="Pfam" id="PF00117"/>
    </source>
</evidence>
<accession>A0A919E3E9</accession>
<dbReference type="PRINTS" id="PR00097">
    <property type="entry name" value="ANTSNTHASEII"/>
</dbReference>
<keyword evidence="3" id="KW-0456">Lyase</keyword>
<dbReference type="CDD" id="cd01743">
    <property type="entry name" value="GATase1_Anthranilate_Synthase"/>
    <property type="match status" value="1"/>
</dbReference>
<evidence type="ECO:0000256" key="1">
    <source>
        <dbReference type="ARBA" id="ARBA00012266"/>
    </source>
</evidence>
<keyword evidence="2" id="KW-0315">Glutamine amidotransferase</keyword>
<evidence type="ECO:0000313" key="7">
    <source>
        <dbReference type="EMBL" id="GHF08318.1"/>
    </source>
</evidence>
<sequence length="639" mass="69401">MTGNDGTPAGASAADLLGRVLAPHPPAFAVLHRPETAGPGSLDVLLGTVTRPRTLDDLPVPASGAATGTPYQEVLALLPYRQIAERGFDCVDDGAPLLALSVTEQQRVPLTEVLRRVPDAPIELRGSGFDVDDVAYAEIVRKVVTDEIGTGKGANFVIKRSFTAEITDYGVHRALALFRRLLEREQGAYWTFVVHTGDRTFVGASPERHVSLDAGTAVMNPISGTYRYPVTGPTLDGVMSFLADRKEAEELYMVVDEELKMMARICDRGGRVVGPYLKEMARLAHTEYFIEGRTDRDPREILRETMFAPTVTGSPLESACRVIAEYEPHGRGYYSGVAALIGRAADGGRTMDSAILIRTAEIEDDGKLRIGVGATLVRHSDPDSEVAETRAKAAALVGALEDGGPARFADHPRVRAALAERNAPIADFWLADRPARTPPGTELAGRRILVVDAEDTFTAMIAQQLRSLDLAVTVRRFDEPYSFDGHDFVVMGPGPGDPRDTSHPKIAHLHSAIGTLLDERRPFLAVCLSHQVLSERLGLRLRRREVPNQGVQREIDLFGSREHVGFYNTFAAHCPSDAFDAPDGTVVEVSRDARTGEVHALRAPNFTSMQFHAESVLTRGGLRIVAARLTELAKGMLVG</sequence>
<dbReference type="PROSITE" id="PS51273">
    <property type="entry name" value="GATASE_TYPE_1"/>
    <property type="match status" value="1"/>
</dbReference>
<feature type="domain" description="Glutamine amidotransferase" evidence="5">
    <location>
        <begin position="449"/>
        <end position="629"/>
    </location>
</feature>
<dbReference type="InterPro" id="IPR029062">
    <property type="entry name" value="Class_I_gatase-like"/>
</dbReference>
<dbReference type="InterPro" id="IPR015890">
    <property type="entry name" value="Chorismate_C"/>
</dbReference>
<dbReference type="PANTHER" id="PTHR11236:SF49">
    <property type="entry name" value="ANTHRANILATE SYNTHASE COMPONENT 1"/>
    <property type="match status" value="1"/>
</dbReference>
<proteinExistence type="predicted"/>
<evidence type="ECO:0000313" key="8">
    <source>
        <dbReference type="Proteomes" id="UP000630718"/>
    </source>
</evidence>
<keyword evidence="8" id="KW-1185">Reference proteome</keyword>
<dbReference type="InterPro" id="IPR019999">
    <property type="entry name" value="Anth_synth_I-like"/>
</dbReference>
<reference evidence="7" key="2">
    <citation type="submission" date="2020-09" db="EMBL/GenBank/DDBJ databases">
        <authorList>
            <person name="Sun Q."/>
            <person name="Ohkuma M."/>
        </authorList>
    </citation>
    <scope>NUCLEOTIDE SEQUENCE</scope>
    <source>
        <strain evidence="7">JCM 4477</strain>
    </source>
</reference>
<evidence type="ECO:0000256" key="2">
    <source>
        <dbReference type="ARBA" id="ARBA00022962"/>
    </source>
</evidence>
<evidence type="ECO:0000259" key="6">
    <source>
        <dbReference type="Pfam" id="PF00425"/>
    </source>
</evidence>